<reference evidence="2" key="1">
    <citation type="submission" date="2021-01" db="EMBL/GenBank/DDBJ databases">
        <title>Whole genome shotgun sequence of Virgisporangium aliadipatigenens NBRC 105644.</title>
        <authorList>
            <person name="Komaki H."/>
            <person name="Tamura T."/>
        </authorList>
    </citation>
    <scope>NUCLEOTIDE SEQUENCE</scope>
    <source>
        <strain evidence="2">NBRC 105644</strain>
    </source>
</reference>
<accession>A0A8J3YGR1</accession>
<dbReference type="InterPro" id="IPR051704">
    <property type="entry name" value="FAD_aromatic-hydroxylase"/>
</dbReference>
<gene>
    <name evidence="2" type="ORF">Val02_05960</name>
</gene>
<comment type="caution">
    <text evidence="2">The sequence shown here is derived from an EMBL/GenBank/DDBJ whole genome shotgun (WGS) entry which is preliminary data.</text>
</comment>
<protein>
    <submittedName>
        <fullName evidence="2">Oxidoreductase</fullName>
    </submittedName>
</protein>
<evidence type="ECO:0000313" key="3">
    <source>
        <dbReference type="Proteomes" id="UP000619260"/>
    </source>
</evidence>
<dbReference type="RefSeq" id="WP_203897267.1">
    <property type="nucleotide sequence ID" value="NZ_BOPF01000002.1"/>
</dbReference>
<dbReference type="Gene3D" id="3.50.50.60">
    <property type="entry name" value="FAD/NAD(P)-binding domain"/>
    <property type="match status" value="1"/>
</dbReference>
<evidence type="ECO:0000259" key="1">
    <source>
        <dbReference type="Pfam" id="PF01494"/>
    </source>
</evidence>
<name>A0A8J3YGR1_9ACTN</name>
<organism evidence="2 3">
    <name type="scientific">Virgisporangium aliadipatigenens</name>
    <dbReference type="NCBI Taxonomy" id="741659"/>
    <lineage>
        <taxon>Bacteria</taxon>
        <taxon>Bacillati</taxon>
        <taxon>Actinomycetota</taxon>
        <taxon>Actinomycetes</taxon>
        <taxon>Micromonosporales</taxon>
        <taxon>Micromonosporaceae</taxon>
        <taxon>Virgisporangium</taxon>
    </lineage>
</organism>
<dbReference type="EMBL" id="BOPF01000002">
    <property type="protein sequence ID" value="GIJ43710.1"/>
    <property type="molecule type" value="Genomic_DNA"/>
</dbReference>
<keyword evidence="3" id="KW-1185">Reference proteome</keyword>
<dbReference type="GO" id="GO:0071949">
    <property type="term" value="F:FAD binding"/>
    <property type="evidence" value="ECO:0007669"/>
    <property type="project" value="InterPro"/>
</dbReference>
<proteinExistence type="predicted"/>
<dbReference type="Proteomes" id="UP000619260">
    <property type="component" value="Unassembled WGS sequence"/>
</dbReference>
<dbReference type="PRINTS" id="PR00420">
    <property type="entry name" value="RNGMNOXGNASE"/>
</dbReference>
<dbReference type="PANTHER" id="PTHR46865:SF8">
    <property type="entry name" value="POSSIBLE OXIDOREDUCTASE"/>
    <property type="match status" value="1"/>
</dbReference>
<dbReference type="SUPFAM" id="SSF51905">
    <property type="entry name" value="FAD/NAD(P)-binding domain"/>
    <property type="match status" value="1"/>
</dbReference>
<feature type="domain" description="FAD-binding" evidence="1">
    <location>
        <begin position="2"/>
        <end position="334"/>
    </location>
</feature>
<sequence length="382" mass="41994">MVGLGVAGMSAAVRLLKAGWEPVIVERAPRRRTGGHFIGLFAEGRKAAAELGVLDLMHLRTPLSHRAVAVGEDGTRSTSTGFLDRPGNPDALLRGDVEAALWTAVDGRVEVRFDTTPVHIDARVDGASVALHDAERDYTENFYLVVGADGIRSTVRRLVFGPDERFLRPMHIVSWTFQLDEQVPSYGPAEQIMAVQPRRALWILPFADLPPAAFFLYRTRKVRDELAADPADRLPLRFEGMNGGGAVAHALAELNRRPDLIVDAAEQVRMPTWHRDRVVLVGDAAWCMSAYGAMGVTTGLQGALALGDALTADPRSIPTALANYERHLRPVMRSHQRWARLLSQIYVPSNRPAARLRATALAAITNRRLKAVATHRPDRLGR</sequence>
<dbReference type="InterPro" id="IPR036188">
    <property type="entry name" value="FAD/NAD-bd_sf"/>
</dbReference>
<dbReference type="Pfam" id="PF01494">
    <property type="entry name" value="FAD_binding_3"/>
    <property type="match status" value="1"/>
</dbReference>
<dbReference type="AlphaFoldDB" id="A0A8J3YGR1"/>
<evidence type="ECO:0000313" key="2">
    <source>
        <dbReference type="EMBL" id="GIJ43710.1"/>
    </source>
</evidence>
<dbReference type="PANTHER" id="PTHR46865">
    <property type="entry name" value="OXIDOREDUCTASE-RELATED"/>
    <property type="match status" value="1"/>
</dbReference>
<dbReference type="Gene3D" id="3.30.9.10">
    <property type="entry name" value="D-Amino Acid Oxidase, subunit A, domain 2"/>
    <property type="match status" value="1"/>
</dbReference>
<dbReference type="InterPro" id="IPR002938">
    <property type="entry name" value="FAD-bd"/>
</dbReference>